<evidence type="ECO:0008006" key="4">
    <source>
        <dbReference type="Google" id="ProtNLM"/>
    </source>
</evidence>
<keyword evidence="1" id="KW-1133">Transmembrane helix</keyword>
<dbReference type="GO" id="GO:0016192">
    <property type="term" value="P:vesicle-mediated transport"/>
    <property type="evidence" value="ECO:0007669"/>
    <property type="project" value="InterPro"/>
</dbReference>
<dbReference type="AlphaFoldDB" id="A0A822YAK5"/>
<sequence>MMVHFGDSSYGLIWISATLVFLLASLGNCATYLIHKQTNHSTSWSFDVSYVSVAACTVYGYVLVVPTAFYFLLQYLGISASLVRFWCMWGYSLFIFIPTSVSHSYLLTVTSISFAFTLLIHESSINMYTVLKLQRLQNLKSKIYKHGKTQNFIQSSSSY</sequence>
<gene>
    <name evidence="2" type="ORF">HUJ06_029787</name>
</gene>
<evidence type="ECO:0000313" key="2">
    <source>
        <dbReference type="EMBL" id="DAD28319.1"/>
    </source>
</evidence>
<dbReference type="Proteomes" id="UP000607653">
    <property type="component" value="Unassembled WGS sequence"/>
</dbReference>
<feature type="transmembrane region" description="Helical" evidence="1">
    <location>
        <begin position="49"/>
        <end position="73"/>
    </location>
</feature>
<keyword evidence="1" id="KW-0812">Transmembrane</keyword>
<dbReference type="GO" id="GO:0031267">
    <property type="term" value="F:small GTPase binding"/>
    <property type="evidence" value="ECO:0007669"/>
    <property type="project" value="InterPro"/>
</dbReference>
<dbReference type="PANTHER" id="PTHR12822">
    <property type="entry name" value="PROTEIN YIPF"/>
    <property type="match status" value="1"/>
</dbReference>
<protein>
    <recommendedName>
        <fullName evidence="4">Protein YIP</fullName>
    </recommendedName>
</protein>
<keyword evidence="1" id="KW-0472">Membrane</keyword>
<feature type="transmembrane region" description="Helical" evidence="1">
    <location>
        <begin position="12"/>
        <end position="34"/>
    </location>
</feature>
<organism evidence="2 3">
    <name type="scientific">Nelumbo nucifera</name>
    <name type="common">Sacred lotus</name>
    <dbReference type="NCBI Taxonomy" id="4432"/>
    <lineage>
        <taxon>Eukaryota</taxon>
        <taxon>Viridiplantae</taxon>
        <taxon>Streptophyta</taxon>
        <taxon>Embryophyta</taxon>
        <taxon>Tracheophyta</taxon>
        <taxon>Spermatophyta</taxon>
        <taxon>Magnoliopsida</taxon>
        <taxon>Proteales</taxon>
        <taxon>Nelumbonaceae</taxon>
        <taxon>Nelumbo</taxon>
    </lineage>
</organism>
<keyword evidence="3" id="KW-1185">Reference proteome</keyword>
<name>A0A822YAK5_NELNU</name>
<dbReference type="PANTHER" id="PTHR12822:SF5">
    <property type="entry name" value="PROTEIN YIP"/>
    <property type="match status" value="1"/>
</dbReference>
<dbReference type="EMBL" id="DUZY01000002">
    <property type="protein sequence ID" value="DAD28319.1"/>
    <property type="molecule type" value="Genomic_DNA"/>
</dbReference>
<proteinExistence type="predicted"/>
<dbReference type="GO" id="GO:0005794">
    <property type="term" value="C:Golgi apparatus"/>
    <property type="evidence" value="ECO:0007669"/>
    <property type="project" value="InterPro"/>
</dbReference>
<reference evidence="2 3" key="1">
    <citation type="journal article" date="2020" name="Mol. Biol. Evol.">
        <title>Distinct Expression and Methylation Patterns for Genes with Different Fates following a Single Whole-Genome Duplication in Flowering Plants.</title>
        <authorList>
            <person name="Shi T."/>
            <person name="Rahmani R.S."/>
            <person name="Gugger P.F."/>
            <person name="Wang M."/>
            <person name="Li H."/>
            <person name="Zhang Y."/>
            <person name="Li Z."/>
            <person name="Wang Q."/>
            <person name="Van de Peer Y."/>
            <person name="Marchal K."/>
            <person name="Chen J."/>
        </authorList>
    </citation>
    <scope>NUCLEOTIDE SEQUENCE [LARGE SCALE GENOMIC DNA]</scope>
    <source>
        <tissue evidence="2">Leaf</tissue>
    </source>
</reference>
<comment type="caution">
    <text evidence="2">The sequence shown here is derived from an EMBL/GenBank/DDBJ whole genome shotgun (WGS) entry which is preliminary data.</text>
</comment>
<feature type="transmembrane region" description="Helical" evidence="1">
    <location>
        <begin position="85"/>
        <end position="106"/>
    </location>
</feature>
<evidence type="ECO:0000256" key="1">
    <source>
        <dbReference type="SAM" id="Phobius"/>
    </source>
</evidence>
<accession>A0A822YAK5</accession>
<dbReference type="InterPro" id="IPR039765">
    <property type="entry name" value="Yip5/YIPF1/YIPF2"/>
</dbReference>
<evidence type="ECO:0000313" key="3">
    <source>
        <dbReference type="Proteomes" id="UP000607653"/>
    </source>
</evidence>